<protein>
    <submittedName>
        <fullName evidence="16">Ion channel</fullName>
    </submittedName>
</protein>
<dbReference type="GO" id="GO:0034702">
    <property type="term" value="C:monoatomic ion channel complex"/>
    <property type="evidence" value="ECO:0007669"/>
    <property type="project" value="UniProtKB-KW"/>
</dbReference>
<evidence type="ECO:0000256" key="12">
    <source>
        <dbReference type="ARBA" id="ARBA00034430"/>
    </source>
</evidence>
<dbReference type="Pfam" id="PF07885">
    <property type="entry name" value="Ion_trans_2"/>
    <property type="match status" value="1"/>
</dbReference>
<keyword evidence="10 14" id="KW-0472">Membrane</keyword>
<dbReference type="EMBL" id="KV891492">
    <property type="protein sequence ID" value="OON23766.1"/>
    <property type="molecule type" value="Genomic_DNA"/>
</dbReference>
<evidence type="ECO:0000256" key="10">
    <source>
        <dbReference type="ARBA" id="ARBA00023136"/>
    </source>
</evidence>
<feature type="transmembrane region" description="Helical" evidence="14">
    <location>
        <begin position="15"/>
        <end position="37"/>
    </location>
</feature>
<evidence type="ECO:0000256" key="5">
    <source>
        <dbReference type="ARBA" id="ARBA00022826"/>
    </source>
</evidence>
<comment type="catalytic activity">
    <reaction evidence="12">
        <text>K(+)(in) = K(+)(out)</text>
        <dbReference type="Rhea" id="RHEA:29463"/>
        <dbReference type="ChEBI" id="CHEBI:29103"/>
    </reaction>
</comment>
<reference evidence="16 17" key="1">
    <citation type="submission" date="2015-03" db="EMBL/GenBank/DDBJ databases">
        <title>Draft genome of the nematode, Opisthorchis viverrini.</title>
        <authorList>
            <person name="Mitreva M."/>
        </authorList>
    </citation>
    <scope>NUCLEOTIDE SEQUENCE [LARGE SCALE GENOMIC DNA]</scope>
    <source>
        <strain evidence="16">Khon Kaen</strain>
    </source>
</reference>
<evidence type="ECO:0000256" key="8">
    <source>
        <dbReference type="ARBA" id="ARBA00022989"/>
    </source>
</evidence>
<dbReference type="PANTHER" id="PTHR10027:SF33">
    <property type="entry name" value="CALCIUM-ACTIVATED POTASSIUM CHANNEL SUBUNIT ALPHA-1-RELATED"/>
    <property type="match status" value="1"/>
</dbReference>
<organism evidence="16 17">
    <name type="scientific">Opisthorchis viverrini</name>
    <name type="common">Southeast Asian liver fluke</name>
    <dbReference type="NCBI Taxonomy" id="6198"/>
    <lineage>
        <taxon>Eukaryota</taxon>
        <taxon>Metazoa</taxon>
        <taxon>Spiralia</taxon>
        <taxon>Lophotrochozoa</taxon>
        <taxon>Platyhelminthes</taxon>
        <taxon>Trematoda</taxon>
        <taxon>Digenea</taxon>
        <taxon>Opisthorchiida</taxon>
        <taxon>Opisthorchiata</taxon>
        <taxon>Opisthorchiidae</taxon>
        <taxon>Opisthorchis</taxon>
    </lineage>
</organism>
<dbReference type="Proteomes" id="UP000243686">
    <property type="component" value="Unassembled WGS sequence"/>
</dbReference>
<feature type="transmembrane region" description="Helical" evidence="14">
    <location>
        <begin position="304"/>
        <end position="324"/>
    </location>
</feature>
<keyword evidence="5" id="KW-0631">Potassium channel</keyword>
<dbReference type="InterPro" id="IPR048735">
    <property type="entry name" value="Slowpoke-like_C"/>
</dbReference>
<dbReference type="InterPro" id="IPR003148">
    <property type="entry name" value="RCK_N"/>
</dbReference>
<keyword evidence="9" id="KW-0406">Ion transport</keyword>
<evidence type="ECO:0000256" key="2">
    <source>
        <dbReference type="ARBA" id="ARBA00022448"/>
    </source>
</evidence>
<evidence type="ECO:0000256" key="3">
    <source>
        <dbReference type="ARBA" id="ARBA00022538"/>
    </source>
</evidence>
<feature type="compositionally biased region" description="Basic residues" evidence="13">
    <location>
        <begin position="888"/>
        <end position="897"/>
    </location>
</feature>
<dbReference type="Pfam" id="PF03493">
    <property type="entry name" value="BK_channel_a"/>
    <property type="match status" value="1"/>
</dbReference>
<feature type="region of interest" description="Disordered" evidence="13">
    <location>
        <begin position="883"/>
        <end position="905"/>
    </location>
</feature>
<dbReference type="SUPFAM" id="SSF81324">
    <property type="entry name" value="Voltage-gated potassium channels"/>
    <property type="match status" value="1"/>
</dbReference>
<dbReference type="InterPro" id="IPR003929">
    <property type="entry name" value="K_chnl_BK_asu"/>
</dbReference>
<feature type="transmembrane region" description="Helical" evidence="14">
    <location>
        <begin position="428"/>
        <end position="447"/>
    </location>
</feature>
<accession>A0A1S8XAT9</accession>
<keyword evidence="8 14" id="KW-1133">Transmembrane helix</keyword>
<dbReference type="InterPro" id="IPR047871">
    <property type="entry name" value="K_chnl_Slo-like"/>
</dbReference>
<name>A0A1S8XAT9_OPIVI</name>
<dbReference type="Pfam" id="PF21014">
    <property type="entry name" value="Slowpoke_C"/>
    <property type="match status" value="1"/>
</dbReference>
<comment type="subcellular location">
    <subcellularLocation>
        <location evidence="1">Membrane</location>
        <topology evidence="1">Multi-pass membrane protein</topology>
    </subcellularLocation>
</comment>
<dbReference type="PANTHER" id="PTHR10027">
    <property type="entry name" value="CALCIUM-ACTIVATED POTASSIUM CHANNEL ALPHA CHAIN"/>
    <property type="match status" value="1"/>
</dbReference>
<dbReference type="Gene3D" id="3.40.50.720">
    <property type="entry name" value="NAD(P)-binding Rossmann-like Domain"/>
    <property type="match status" value="2"/>
</dbReference>
<keyword evidence="2" id="KW-0813">Transport</keyword>
<evidence type="ECO:0000313" key="17">
    <source>
        <dbReference type="Proteomes" id="UP000243686"/>
    </source>
</evidence>
<keyword evidence="11" id="KW-0407">Ion channel</keyword>
<keyword evidence="3" id="KW-0633">Potassium transport</keyword>
<evidence type="ECO:0000256" key="7">
    <source>
        <dbReference type="ARBA" id="ARBA00022958"/>
    </source>
</evidence>
<dbReference type="AlphaFoldDB" id="A0A1S8XAT9"/>
<evidence type="ECO:0000313" key="16">
    <source>
        <dbReference type="EMBL" id="OON23766.1"/>
    </source>
</evidence>
<evidence type="ECO:0000256" key="14">
    <source>
        <dbReference type="SAM" id="Phobius"/>
    </source>
</evidence>
<dbReference type="PROSITE" id="PS51201">
    <property type="entry name" value="RCK_N"/>
    <property type="match status" value="1"/>
</dbReference>
<feature type="transmembrane region" description="Helical" evidence="14">
    <location>
        <begin position="274"/>
        <end position="292"/>
    </location>
</feature>
<dbReference type="Pfam" id="PF22614">
    <property type="entry name" value="Slo-like_RCK"/>
    <property type="match status" value="2"/>
</dbReference>
<dbReference type="Gene3D" id="1.10.287.70">
    <property type="match status" value="1"/>
</dbReference>
<evidence type="ECO:0000259" key="15">
    <source>
        <dbReference type="PROSITE" id="PS51201"/>
    </source>
</evidence>
<evidence type="ECO:0000256" key="9">
    <source>
        <dbReference type="ARBA" id="ARBA00023065"/>
    </source>
</evidence>
<evidence type="ECO:0000256" key="13">
    <source>
        <dbReference type="SAM" id="MobiDB-lite"/>
    </source>
</evidence>
<evidence type="ECO:0000256" key="11">
    <source>
        <dbReference type="ARBA" id="ARBA00023303"/>
    </source>
</evidence>
<dbReference type="InterPro" id="IPR013099">
    <property type="entry name" value="K_chnl_dom"/>
</dbReference>
<keyword evidence="17" id="KW-1185">Reference proteome</keyword>
<evidence type="ECO:0000256" key="6">
    <source>
        <dbReference type="ARBA" id="ARBA00022882"/>
    </source>
</evidence>
<feature type="transmembrane region" description="Helical" evidence="14">
    <location>
        <begin position="395"/>
        <end position="413"/>
    </location>
</feature>
<evidence type="ECO:0000256" key="1">
    <source>
        <dbReference type="ARBA" id="ARBA00004141"/>
    </source>
</evidence>
<keyword evidence="7" id="KW-0630">Potassium</keyword>
<sequence>MADFSPPESCSKDIIPWWAPFTVTCFILCGAIGMKVFRAVRLFLRRHESHFEPKQTKQSIQRSQVIPDVERGRILRMYCKDNGDNSEDQCTEVESSDDISECENIYGKKQSVTTSHRFTVHALQEAPQEPDSPEIHPSSRFHRLSSVKYGKVWPPWGSTLKLKTKKPFDFGTEEKDSSTDDLDRWGQLKQRLRLYFRGPSARQKLNLKLYCERYTTVSYRAGIVMINAYELLLRPVNLEAAEWVAFTGSQNTDLSLRQPPFSAQGVCFSLKSKILAWLNFIINLYCLGYYILRYCAATDRLNFVLSYTSLIELVAIPPSLLAAFQSHRHYVRNTQTKYCFFVRLCIEKLLIHEFFLELFYTDLNFVRATCLFNYVDVMTYLGAIKSNQSIQSARICFALFTMWMVGSGLMHGIDHLGDFWEDKPHEGSWSYFEACYFLLVTLSTVGYGDYAANTTLGRLFICIFIPVAMGVSASFIPELFRNFNTNTSDLTAKYESIHGERHVLVCGNFDNRSLQTFINGFLSGGGTKGRERMNIVILRPLPIDFALKAILSHFHAWVRYFVGTPNNPQDLQRTKMRDARAAIVLATPNAKHRDAEDGANIMQAIALKARKKTLRVVVQLHNFKNKCLLNNYPRWTYLVNDMVVCMEELKLGLLAYNCLAPGFATLILNLLNIHGNRKPMSQKLERWREEYEYGFRMEMHDVGISHEFNNIRVQELISFAYEKWNIIVVAVRRSDPPEMVLIPSKVTCSIDFNTMRAIVIAKNYPEALQLQNYCTSCFAHELGRQCDCRKRKNERRHKVTIERDLALYEQIGESRKAEMSWEKYGFINSEFNLRDLPPAYRHSISTSAPMPSKTKTVLYNMLNGGPPTDRTALRRALTIRSQTPQKLVQRHSSRRNKGTKEQRSNMVDRTGSFHWVHDVSIAKAKLTTKQAEGYNFSHHFLVCIVGTPATGALNLENLIMPFRFHWREVQDIVILGNSQLIGPYEWAKLKNLPRIFLVNGDPCSFTDLYAVQLCRCMACVILGDVQDDLDSQSDDLCLQDRKTLLCAMNIRSLLQREQQLVHFTTELRYEKNAHLFSSVDTHANDYKLPVWFSEPFARGFVFSNTLLYSCLSSLFYNDDVFHFLRVLISGQAADAIEASFAVGAGLQPDSSDGACRINGVNVALRNFDQPPFSYMAREQRRKPLTFGEVFIRCISCWQILCLGLYRMESRGFRYVLANPDPKTILYTQDMFYCFMKMDQKDTPGSWQFGQTHVPISRPSP</sequence>
<feature type="transmembrane region" description="Helical" evidence="14">
    <location>
        <begin position="459"/>
        <end position="480"/>
    </location>
</feature>
<keyword evidence="4 14" id="KW-0812">Transmembrane</keyword>
<evidence type="ECO:0000256" key="4">
    <source>
        <dbReference type="ARBA" id="ARBA00022692"/>
    </source>
</evidence>
<keyword evidence="6" id="KW-0851">Voltage-gated channel</keyword>
<proteinExistence type="predicted"/>
<gene>
    <name evidence="16" type="ORF">X801_00316</name>
</gene>
<feature type="domain" description="RCK N-terminal" evidence="15">
    <location>
        <begin position="500"/>
        <end position="644"/>
    </location>
</feature>
<dbReference type="GO" id="GO:0060072">
    <property type="term" value="F:large conductance calcium-activated potassium channel activity"/>
    <property type="evidence" value="ECO:0007669"/>
    <property type="project" value="TreeGrafter"/>
</dbReference>